<dbReference type="Gene3D" id="2.130.10.10">
    <property type="entry name" value="YVTN repeat-like/Quinoprotein amine dehydrogenase"/>
    <property type="match status" value="2"/>
</dbReference>
<feature type="compositionally biased region" description="Acidic residues" evidence="4">
    <location>
        <begin position="383"/>
        <end position="399"/>
    </location>
</feature>
<dbReference type="SMART" id="SM00320">
    <property type="entry name" value="WD40"/>
    <property type="match status" value="5"/>
</dbReference>
<dbReference type="EMBL" id="ML170159">
    <property type="protein sequence ID" value="TDL27266.1"/>
    <property type="molecule type" value="Genomic_DNA"/>
</dbReference>
<feature type="repeat" description="WD" evidence="3">
    <location>
        <begin position="121"/>
        <end position="155"/>
    </location>
</feature>
<dbReference type="SUPFAM" id="SSF50978">
    <property type="entry name" value="WD40 repeat-like"/>
    <property type="match status" value="1"/>
</dbReference>
<organism evidence="5 6">
    <name type="scientific">Rickenella mellea</name>
    <dbReference type="NCBI Taxonomy" id="50990"/>
    <lineage>
        <taxon>Eukaryota</taxon>
        <taxon>Fungi</taxon>
        <taxon>Dikarya</taxon>
        <taxon>Basidiomycota</taxon>
        <taxon>Agaricomycotina</taxon>
        <taxon>Agaricomycetes</taxon>
        <taxon>Hymenochaetales</taxon>
        <taxon>Rickenellaceae</taxon>
        <taxon>Rickenella</taxon>
    </lineage>
</organism>
<dbReference type="PROSITE" id="PS00678">
    <property type="entry name" value="WD_REPEATS_1"/>
    <property type="match status" value="2"/>
</dbReference>
<evidence type="ECO:0000256" key="3">
    <source>
        <dbReference type="PROSITE-ProRule" id="PRU00221"/>
    </source>
</evidence>
<dbReference type="PRINTS" id="PR00320">
    <property type="entry name" value="GPROTEINBRPT"/>
</dbReference>
<dbReference type="Proteomes" id="UP000294933">
    <property type="component" value="Unassembled WGS sequence"/>
</dbReference>
<dbReference type="InterPro" id="IPR015943">
    <property type="entry name" value="WD40/YVTN_repeat-like_dom_sf"/>
</dbReference>
<feature type="repeat" description="WD" evidence="3">
    <location>
        <begin position="75"/>
        <end position="120"/>
    </location>
</feature>
<evidence type="ECO:0000256" key="1">
    <source>
        <dbReference type="ARBA" id="ARBA00022574"/>
    </source>
</evidence>
<dbReference type="InterPro" id="IPR001680">
    <property type="entry name" value="WD40_rpt"/>
</dbReference>
<keyword evidence="1 3" id="KW-0853">WD repeat</keyword>
<reference evidence="5 6" key="1">
    <citation type="submission" date="2018-06" db="EMBL/GenBank/DDBJ databases">
        <title>A transcriptomic atlas of mushroom development highlights an independent origin of complex multicellularity.</title>
        <authorList>
            <consortium name="DOE Joint Genome Institute"/>
            <person name="Krizsan K."/>
            <person name="Almasi E."/>
            <person name="Merenyi Z."/>
            <person name="Sahu N."/>
            <person name="Viragh M."/>
            <person name="Koszo T."/>
            <person name="Mondo S."/>
            <person name="Kiss B."/>
            <person name="Balint B."/>
            <person name="Kues U."/>
            <person name="Barry K."/>
            <person name="Hegedus J.C."/>
            <person name="Henrissat B."/>
            <person name="Johnson J."/>
            <person name="Lipzen A."/>
            <person name="Ohm R."/>
            <person name="Nagy I."/>
            <person name="Pangilinan J."/>
            <person name="Yan J."/>
            <person name="Xiong Y."/>
            <person name="Grigoriev I.V."/>
            <person name="Hibbett D.S."/>
            <person name="Nagy L.G."/>
        </authorList>
    </citation>
    <scope>NUCLEOTIDE SEQUENCE [LARGE SCALE GENOMIC DNA]</scope>
    <source>
        <strain evidence="5 6">SZMC22713</strain>
    </source>
</reference>
<proteinExistence type="predicted"/>
<protein>
    <submittedName>
        <fullName evidence="5">WD40 repeat-like protein</fullName>
    </submittedName>
</protein>
<dbReference type="Pfam" id="PF00400">
    <property type="entry name" value="WD40"/>
    <property type="match status" value="3"/>
</dbReference>
<dbReference type="InterPro" id="IPR020472">
    <property type="entry name" value="WD40_PAC1"/>
</dbReference>
<evidence type="ECO:0000256" key="4">
    <source>
        <dbReference type="SAM" id="MobiDB-lite"/>
    </source>
</evidence>
<dbReference type="InterPro" id="IPR019775">
    <property type="entry name" value="WD40_repeat_CS"/>
</dbReference>
<evidence type="ECO:0000313" key="6">
    <source>
        <dbReference type="Proteomes" id="UP000294933"/>
    </source>
</evidence>
<dbReference type="PANTHER" id="PTHR22847:SF637">
    <property type="entry name" value="WD REPEAT DOMAIN 5B"/>
    <property type="match status" value="1"/>
</dbReference>
<sequence>MQTSDPNNFFRTESDLALEDARKLKSERTKNLGSPIDVPGKPLELIISDDHVWCAESGFVARKLDLESGKLLQVFKGHTGPVTTLQLFPSPQSNNPMLITGSWDKTIKIWDTKNKNILSSTVAHSDFVKTLLAVPAMKMLISASADKTVRFWNVRGELTSGDLQSLGFNSTHTRPVQCLAIDIHSESSATLFTADSMGVVKIWGLHREYGDRPSVQLGQLGELNGHRTSINDMWYDKDGGVLWTASTDETVMMEYYPPRPTSRPLPPIPHPKAVKAILPLPLTEFPEPYLITAAGELIRLYDISSPEEPELLFEVDAHWHDVTCLRLWMRNVANSDGKEPWIVSASLDGTIRKWRLRDLVERRSAVELPQPIAKAINPSPALTEEEERELAELMSDDDK</sequence>
<name>A0A4Y7QIT9_9AGAM</name>
<feature type="region of interest" description="Disordered" evidence="4">
    <location>
        <begin position="376"/>
        <end position="399"/>
    </location>
</feature>
<dbReference type="PROSITE" id="PS50294">
    <property type="entry name" value="WD_REPEATS_REGION"/>
    <property type="match status" value="2"/>
</dbReference>
<accession>A0A4Y7QIT9</accession>
<dbReference type="STRING" id="50990.A0A4Y7QIT9"/>
<dbReference type="OrthoDB" id="6262491at2759"/>
<dbReference type="PANTHER" id="PTHR22847">
    <property type="entry name" value="WD40 REPEAT PROTEIN"/>
    <property type="match status" value="1"/>
</dbReference>
<evidence type="ECO:0000256" key="2">
    <source>
        <dbReference type="ARBA" id="ARBA00022737"/>
    </source>
</evidence>
<dbReference type="AlphaFoldDB" id="A0A4Y7QIT9"/>
<evidence type="ECO:0000313" key="5">
    <source>
        <dbReference type="EMBL" id="TDL27266.1"/>
    </source>
</evidence>
<keyword evidence="2" id="KW-0677">Repeat</keyword>
<dbReference type="VEuPathDB" id="FungiDB:BD410DRAFT_894415"/>
<dbReference type="PROSITE" id="PS50082">
    <property type="entry name" value="WD_REPEATS_2"/>
    <property type="match status" value="2"/>
</dbReference>
<keyword evidence="6" id="KW-1185">Reference proteome</keyword>
<gene>
    <name evidence="5" type="ORF">BD410DRAFT_894415</name>
</gene>
<dbReference type="GO" id="GO:1990234">
    <property type="term" value="C:transferase complex"/>
    <property type="evidence" value="ECO:0007669"/>
    <property type="project" value="UniProtKB-ARBA"/>
</dbReference>
<dbReference type="InterPro" id="IPR036322">
    <property type="entry name" value="WD40_repeat_dom_sf"/>
</dbReference>